<accession>A0ABS2AMA4</accession>
<organism evidence="1 2">
    <name type="scientific">Paractinoplanes ovalisporus</name>
    <dbReference type="NCBI Taxonomy" id="2810368"/>
    <lineage>
        <taxon>Bacteria</taxon>
        <taxon>Bacillati</taxon>
        <taxon>Actinomycetota</taxon>
        <taxon>Actinomycetes</taxon>
        <taxon>Micromonosporales</taxon>
        <taxon>Micromonosporaceae</taxon>
        <taxon>Paractinoplanes</taxon>
    </lineage>
</organism>
<reference evidence="1 2" key="1">
    <citation type="submission" date="2021-01" db="EMBL/GenBank/DDBJ databases">
        <title>Actinoplanes sp. nov. LDG1-06 isolated from lichen.</title>
        <authorList>
            <person name="Saeng-In P."/>
            <person name="Phongsopitanun W."/>
            <person name="Kanchanasin P."/>
            <person name="Yuki M."/>
            <person name="Kudo T."/>
            <person name="Ohkuma M."/>
            <person name="Tanasupawat S."/>
        </authorList>
    </citation>
    <scope>NUCLEOTIDE SEQUENCE [LARGE SCALE GENOMIC DNA]</scope>
    <source>
        <strain evidence="1 2">LDG1-06</strain>
    </source>
</reference>
<comment type="caution">
    <text evidence="1">The sequence shown here is derived from an EMBL/GenBank/DDBJ whole genome shotgun (WGS) entry which is preliminary data.</text>
</comment>
<dbReference type="EMBL" id="JAENHP010000017">
    <property type="protein sequence ID" value="MBM2620966.1"/>
    <property type="molecule type" value="Genomic_DNA"/>
</dbReference>
<evidence type="ECO:0000313" key="2">
    <source>
        <dbReference type="Proteomes" id="UP000632138"/>
    </source>
</evidence>
<dbReference type="RefSeq" id="WP_203380953.1">
    <property type="nucleotide sequence ID" value="NZ_JAENHP010000017.1"/>
</dbReference>
<dbReference type="SUPFAM" id="SSF54427">
    <property type="entry name" value="NTF2-like"/>
    <property type="match status" value="1"/>
</dbReference>
<evidence type="ECO:0000313" key="1">
    <source>
        <dbReference type="EMBL" id="MBM2620966.1"/>
    </source>
</evidence>
<dbReference type="InterPro" id="IPR032710">
    <property type="entry name" value="NTF2-like_dom_sf"/>
</dbReference>
<gene>
    <name evidence="1" type="ORF">JIG36_36250</name>
</gene>
<sequence length="146" mass="15871">MSGDELSYLVRTFFAAFTSGDGCTERLTSLPGLFLPEAVIIKTGDGDPAIYTVDSFLKPRRDLLLGGALSEFREWETGGHTEMFGDIAQHFCSYAKAGVLDGIPFTGRGMKTMQFVRTKTGWRISSLAWHDENTATPTTPITGAPA</sequence>
<keyword evidence="2" id="KW-1185">Reference proteome</keyword>
<proteinExistence type="predicted"/>
<dbReference type="Proteomes" id="UP000632138">
    <property type="component" value="Unassembled WGS sequence"/>
</dbReference>
<name>A0ABS2AMA4_9ACTN</name>
<protein>
    <submittedName>
        <fullName evidence="1">DUF4440 domain-containing protein</fullName>
    </submittedName>
</protein>